<keyword evidence="2" id="KW-1185">Reference proteome</keyword>
<reference evidence="1 2" key="1">
    <citation type="submission" date="2017-12" db="EMBL/GenBank/DDBJ databases">
        <title>Confluentibacter flavum sp. nov., isolated from the saline lake.</title>
        <authorList>
            <person name="Yu L."/>
        </authorList>
    </citation>
    <scope>NUCLEOTIDE SEQUENCE [LARGE SCALE GENOMIC DNA]</scope>
    <source>
        <strain evidence="1 2">3B</strain>
    </source>
</reference>
<evidence type="ECO:0008006" key="3">
    <source>
        <dbReference type="Google" id="ProtNLM"/>
    </source>
</evidence>
<evidence type="ECO:0000313" key="1">
    <source>
        <dbReference type="EMBL" id="PKQ45096.1"/>
    </source>
</evidence>
<protein>
    <recommendedName>
        <fullName evidence="3">HEPN domain-containing protein</fullName>
    </recommendedName>
</protein>
<sequence>METKAPKKFPFQKELISLIQKELTLHSVYVISVYPEKRKQDVYLTPINKNTKRQVTYTLLIIGHKSPRKNLGDLMAYLYNKTQQRCKVYAIFHTLANIMYRIDVGDNFLTRAISQTPCMYKEDDALLRFSQYQICFHRLVYKTIKEGWMNRMKRADYLLTVINTIEDNEEPNSKLAVAHCAVEQMCLALLNLFWEYKPHHYSLDYLLHLCSHFTQLPNRIFPRTTFGLQRQYYMLCNAQDILRFKDNNEFSKNDAHKVAKLCERFYDEAVTLGKEQLKHLKELHCRQDVKSQ</sequence>
<dbReference type="Proteomes" id="UP000233435">
    <property type="component" value="Unassembled WGS sequence"/>
</dbReference>
<evidence type="ECO:0000313" key="2">
    <source>
        <dbReference type="Proteomes" id="UP000233435"/>
    </source>
</evidence>
<accession>A0A2N3HJG0</accession>
<comment type="caution">
    <text evidence="1">The sequence shown here is derived from an EMBL/GenBank/DDBJ whole genome shotgun (WGS) entry which is preliminary data.</text>
</comment>
<dbReference type="EMBL" id="PJEO01000034">
    <property type="protein sequence ID" value="PKQ45096.1"/>
    <property type="molecule type" value="Genomic_DNA"/>
</dbReference>
<dbReference type="AlphaFoldDB" id="A0A2N3HJG0"/>
<dbReference type="Gene3D" id="1.20.120.330">
    <property type="entry name" value="Nucleotidyltransferases domain 2"/>
    <property type="match status" value="1"/>
</dbReference>
<proteinExistence type="predicted"/>
<gene>
    <name evidence="1" type="ORF">CSW08_09980</name>
</gene>
<organism evidence="1 2">
    <name type="scientific">Confluentibacter flavum</name>
    <dbReference type="NCBI Taxonomy" id="1909700"/>
    <lineage>
        <taxon>Bacteria</taxon>
        <taxon>Pseudomonadati</taxon>
        <taxon>Bacteroidota</taxon>
        <taxon>Flavobacteriia</taxon>
        <taxon>Flavobacteriales</taxon>
        <taxon>Flavobacteriaceae</taxon>
        <taxon>Confluentibacter</taxon>
    </lineage>
</organism>
<name>A0A2N3HJG0_9FLAO</name>